<sequence>MKKLITSTAFAAAMVVGVAGTASAGIIVHDTEAEFTITNNQAGGVAANRSILGNMFDNDTTTMFSLGLGGNIALEIVPSTNAITDGTVVELTNLGSNHAESAILSLFDVGTATWIDIAELFNNAAPGGTQAVDAGSGVATVVGVVAGATSNFTLTVLSGTFNAMRLTDTSSNIVGTGSTDGFDIAELSVTSVPEPGMLGLMGVGLLGLGFAAARRRA</sequence>
<protein>
    <submittedName>
        <fullName evidence="3">PEP-CTERM sorting domain-containing protein</fullName>
    </submittedName>
</protein>
<accession>A0A9J6PDU6</accession>
<keyword evidence="4" id="KW-1185">Reference proteome</keyword>
<comment type="caution">
    <text evidence="3">The sequence shown here is derived from an EMBL/GenBank/DDBJ whole genome shotgun (WGS) entry which is preliminary data.</text>
</comment>
<dbReference type="RefSeq" id="WP_269331912.1">
    <property type="nucleotide sequence ID" value="NZ_JAMZFT010000001.1"/>
</dbReference>
<feature type="signal peptide" evidence="1">
    <location>
        <begin position="1"/>
        <end position="24"/>
    </location>
</feature>
<feature type="domain" description="Ice-binding protein C-terminal" evidence="2">
    <location>
        <begin position="191"/>
        <end position="215"/>
    </location>
</feature>
<organism evidence="3 4">
    <name type="scientific">Futiania mangrovi</name>
    <dbReference type="NCBI Taxonomy" id="2959716"/>
    <lineage>
        <taxon>Bacteria</taxon>
        <taxon>Pseudomonadati</taxon>
        <taxon>Pseudomonadota</taxon>
        <taxon>Alphaproteobacteria</taxon>
        <taxon>Futianiales</taxon>
        <taxon>Futianiaceae</taxon>
        <taxon>Futiania</taxon>
    </lineage>
</organism>
<reference evidence="3" key="1">
    <citation type="submission" date="2022-06" db="EMBL/GenBank/DDBJ databases">
        <title>Isolation and Genomics of Futiania mangrovii gen. nov., sp. nov., a Rare and Metabolically-versatile member in the Class Alphaproteobacteria.</title>
        <authorList>
            <person name="Liu L."/>
            <person name="Huang W.-C."/>
            <person name="Pan J."/>
            <person name="Li J."/>
            <person name="Huang Y."/>
            <person name="Du H."/>
            <person name="Liu Y."/>
            <person name="Li M."/>
        </authorList>
    </citation>
    <scope>NUCLEOTIDE SEQUENCE</scope>
    <source>
        <strain evidence="3">FT118</strain>
    </source>
</reference>
<gene>
    <name evidence="3" type="ORF">NJQ99_06175</name>
</gene>
<evidence type="ECO:0000313" key="3">
    <source>
        <dbReference type="EMBL" id="MCP1335992.1"/>
    </source>
</evidence>
<name>A0A9J6PDU6_9PROT</name>
<feature type="chain" id="PRO_5039890595" evidence="1">
    <location>
        <begin position="25"/>
        <end position="217"/>
    </location>
</feature>
<proteinExistence type="predicted"/>
<dbReference type="EMBL" id="JAMZFT010000001">
    <property type="protein sequence ID" value="MCP1335992.1"/>
    <property type="molecule type" value="Genomic_DNA"/>
</dbReference>
<evidence type="ECO:0000259" key="2">
    <source>
        <dbReference type="Pfam" id="PF07589"/>
    </source>
</evidence>
<dbReference type="Proteomes" id="UP001055804">
    <property type="component" value="Unassembled WGS sequence"/>
</dbReference>
<dbReference type="NCBIfam" id="TIGR02595">
    <property type="entry name" value="PEP_CTERM"/>
    <property type="match status" value="1"/>
</dbReference>
<dbReference type="Pfam" id="PF07589">
    <property type="entry name" value="PEP-CTERM"/>
    <property type="match status" value="1"/>
</dbReference>
<dbReference type="InterPro" id="IPR013424">
    <property type="entry name" value="Ice-binding_C"/>
</dbReference>
<evidence type="ECO:0000256" key="1">
    <source>
        <dbReference type="SAM" id="SignalP"/>
    </source>
</evidence>
<keyword evidence="1" id="KW-0732">Signal</keyword>
<dbReference type="AlphaFoldDB" id="A0A9J6PDU6"/>
<evidence type="ECO:0000313" key="4">
    <source>
        <dbReference type="Proteomes" id="UP001055804"/>
    </source>
</evidence>